<reference evidence="4" key="1">
    <citation type="submission" date="2023-03" db="EMBL/GenBank/DDBJ databases">
        <authorList>
            <person name="Steffen K."/>
            <person name="Cardenas P."/>
        </authorList>
    </citation>
    <scope>NUCLEOTIDE SEQUENCE</scope>
</reference>
<feature type="region of interest" description="Disordered" evidence="3">
    <location>
        <begin position="239"/>
        <end position="689"/>
    </location>
</feature>
<feature type="compositionally biased region" description="Basic residues" evidence="3">
    <location>
        <begin position="626"/>
        <end position="641"/>
    </location>
</feature>
<dbReference type="EMBL" id="CASHTH010002296">
    <property type="protein sequence ID" value="CAI8027673.1"/>
    <property type="molecule type" value="Genomic_DNA"/>
</dbReference>
<feature type="compositionally biased region" description="Basic and acidic residues" evidence="3">
    <location>
        <begin position="427"/>
        <end position="441"/>
    </location>
</feature>
<dbReference type="InterPro" id="IPR036850">
    <property type="entry name" value="NDK-like_dom_sf"/>
</dbReference>
<dbReference type="PANTHER" id="PTHR43109">
    <property type="entry name" value="NUCLEOSIDE DIPHOSPHATE KINASE 7"/>
    <property type="match status" value="1"/>
</dbReference>
<feature type="region of interest" description="Disordered" evidence="3">
    <location>
        <begin position="15"/>
        <end position="47"/>
    </location>
</feature>
<feature type="compositionally biased region" description="Basic and acidic residues" evidence="3">
    <location>
        <begin position="596"/>
        <end position="625"/>
    </location>
</feature>
<gene>
    <name evidence="4" type="ORF">GBAR_LOCUS15788</name>
</gene>
<feature type="compositionally biased region" description="Acidic residues" evidence="3">
    <location>
        <begin position="25"/>
        <end position="41"/>
    </location>
</feature>
<evidence type="ECO:0000256" key="3">
    <source>
        <dbReference type="SAM" id="MobiDB-lite"/>
    </source>
</evidence>
<dbReference type="SUPFAM" id="SSF54919">
    <property type="entry name" value="Nucleoside diphosphate kinase, NDK"/>
    <property type="match status" value="2"/>
</dbReference>
<feature type="region of interest" description="Disordered" evidence="3">
    <location>
        <begin position="170"/>
        <end position="211"/>
    </location>
</feature>
<evidence type="ECO:0000313" key="5">
    <source>
        <dbReference type="Proteomes" id="UP001174909"/>
    </source>
</evidence>
<feature type="compositionally biased region" description="Low complexity" evidence="3">
    <location>
        <begin position="442"/>
        <end position="455"/>
    </location>
</feature>
<feature type="compositionally biased region" description="Basic residues" evidence="3">
    <location>
        <begin position="563"/>
        <end position="574"/>
    </location>
</feature>
<feature type="compositionally biased region" description="Basic and acidic residues" evidence="3">
    <location>
        <begin position="676"/>
        <end position="689"/>
    </location>
</feature>
<dbReference type="Proteomes" id="UP001174909">
    <property type="component" value="Unassembled WGS sequence"/>
</dbReference>
<feature type="region of interest" description="Disordered" evidence="3">
    <location>
        <begin position="68"/>
        <end position="111"/>
    </location>
</feature>
<keyword evidence="5" id="KW-1185">Reference proteome</keyword>
<proteinExistence type="predicted"/>
<feature type="compositionally biased region" description="Polar residues" evidence="3">
    <location>
        <begin position="201"/>
        <end position="211"/>
    </location>
</feature>
<keyword evidence="2" id="KW-0963">Cytoplasm</keyword>
<evidence type="ECO:0000313" key="4">
    <source>
        <dbReference type="EMBL" id="CAI8027673.1"/>
    </source>
</evidence>
<accession>A0AA35SCW7</accession>
<feature type="compositionally biased region" description="Low complexity" evidence="3">
    <location>
        <begin position="514"/>
        <end position="533"/>
    </location>
</feature>
<feature type="compositionally biased region" description="Basic and acidic residues" evidence="3">
    <location>
        <begin position="177"/>
        <end position="194"/>
    </location>
</feature>
<feature type="compositionally biased region" description="Polar residues" evidence="3">
    <location>
        <begin position="784"/>
        <end position="802"/>
    </location>
</feature>
<feature type="region of interest" description="Disordered" evidence="3">
    <location>
        <begin position="1114"/>
        <end position="1141"/>
    </location>
</feature>
<evidence type="ECO:0000256" key="2">
    <source>
        <dbReference type="ARBA" id="ARBA00022490"/>
    </source>
</evidence>
<feature type="compositionally biased region" description="Polar residues" evidence="3">
    <location>
        <begin position="495"/>
        <end position="504"/>
    </location>
</feature>
<comment type="subcellular location">
    <subcellularLocation>
        <location evidence="1">Cytoplasm</location>
    </subcellularLocation>
</comment>
<feature type="compositionally biased region" description="Low complexity" evidence="3">
    <location>
        <begin position="467"/>
        <end position="491"/>
    </location>
</feature>
<protein>
    <submittedName>
        <fullName evidence="4">Uncharacterized protein</fullName>
    </submittedName>
</protein>
<organism evidence="4 5">
    <name type="scientific">Geodia barretti</name>
    <name type="common">Barrett's horny sponge</name>
    <dbReference type="NCBI Taxonomy" id="519541"/>
    <lineage>
        <taxon>Eukaryota</taxon>
        <taxon>Metazoa</taxon>
        <taxon>Porifera</taxon>
        <taxon>Demospongiae</taxon>
        <taxon>Heteroscleromorpha</taxon>
        <taxon>Tetractinellida</taxon>
        <taxon>Astrophorina</taxon>
        <taxon>Geodiidae</taxon>
        <taxon>Geodia</taxon>
    </lineage>
</organism>
<dbReference type="GO" id="GO:0005879">
    <property type="term" value="C:axonemal microtubule"/>
    <property type="evidence" value="ECO:0007669"/>
    <property type="project" value="TreeGrafter"/>
</dbReference>
<dbReference type="Gene3D" id="3.30.70.141">
    <property type="entry name" value="Nucleoside diphosphate kinase-like domain"/>
    <property type="match status" value="2"/>
</dbReference>
<name>A0AA35SCW7_GEOBA</name>
<comment type="caution">
    <text evidence="4">The sequence shown here is derived from an EMBL/GenBank/DDBJ whole genome shotgun (WGS) entry which is preliminary data.</text>
</comment>
<feature type="region of interest" description="Disordered" evidence="3">
    <location>
        <begin position="782"/>
        <end position="802"/>
    </location>
</feature>
<evidence type="ECO:0000256" key="1">
    <source>
        <dbReference type="ARBA" id="ARBA00004496"/>
    </source>
</evidence>
<dbReference type="PANTHER" id="PTHR43109:SF3">
    <property type="entry name" value="DYNEIN AXONEMAL ASSEMBLY FACTOR 8"/>
    <property type="match status" value="1"/>
</dbReference>
<sequence>MDEVDVDSILHEVALSLPSVQEEGVLPEEMDKGEEGEEEGGEVPVFSRANHFRSLGIYETDTTFGTMSGGVDIETQGGDTDIPADRKTNNAGFESRTGKQGGIETSERLVPDPRGCGDTEWHQFKSDFMQRLEDQGLEKVKEDQASPENRLPLEALSELLSNAVVNPDPIIPQVTNLHEDGGTQSNERDGEDRQGPAGADDTQTARSTDNHSGILSTDLLAEINVAALDRALQLVDAEGVSGTSNESEANHHRQPKTAWEESEGGTPDLMNQLAELKNGIELQTKERRTMCKRQSSEPTLHGVPTETGGHKKSGGSESEEKTVYIDLRQPTPRIAALPSQSQSVSESEESDDQTSWAQKRREIKSSLSPTSLGPERVVEIAGGSPNHTSLPLKPPQPPNSPQELVVRKAHDWQTVDSKMKKRHKKTTDKTNGEKSDIEKKGSSGVTVETTVPVEGAKGVLLLDVGSLDESPSASSDSALQSSSCSSIQSEPPANADNTVLTDTQHIAAGRRNHTSGSFTVSSELSSFSEGETSPTKSVPAAGIESAMSSNAGLSHKVDEEKKTKSKRKRKKRGAKSGLQDEVFEAQKNQDSSPELGRAEFGPKKEEEKEGERARKFETKKKEGGAKSKKKKKGDAKRKKPTSMRIRFDSLTMSSDDERGMDSPCLPRVEEVTEPVPESKEESQERQRQRLEHKILSKKPPAMFETPATEPLFHKDVSFSPVITHVYPSSSTDALLVMPLSSAHGLLSLPPSHPHLSPEAHLDLHSLLLTSLTVSAASSFLSPPTAATSTGKHGGRSSSPLHSSTTKLPFRITALYQTVLDGQLSVLIGVSLPQGRKRSMSYPSVAHHGLRKSSRSAGAILSPLDTPRSPFALELDGIICRLRLKDLLGDIIEGDTGETNREQDTGGDAEKVVVSQEIHNELRPLLDMSAQAFFSVHPDTEPLVTPTSFYWHSFYQPSCLPTREALCTPEVVQSTVCALPFDSLSRPSLVFSALHGAYDFGLSIAGLRLAYGESCSPLDLPRPSTTDDTITDLSTSLVMCLRGPDAVSRCMDLVGPEHHRLACVTDPLSLMARYGDPHHQPVHCVRTPFRASAALARWFGGRGCLDTGTVLGMTDPRTRSERRKRQRVRFSESEFESEDNLPPLTPDITFPPLVPSQPLLTVLPYQELLLVASPLLPPLCYGSILATCSRLGFDNSGVKRVRLNSKRAAALDIPELLVSHFTPSSAPPSPNVATFSNQHPLDAKPPLDIPPLPSLLLVVCRENALVLSRALKTAIFSDLKSLLSLNPHLNDRMSLHHSLGALVHTVIYSPEKTKVLGEFSNVAVTSVSCLPQLAPEWEKEGERYREEIAFVAVTQPSGLPRAVDLLQILSGVKAEKTLNGDRENSEDQDSEMGDVGGFELLGIKLIPQLSRFHAKQLCPVHSTDNSYQEAIEVLSNSPALVMVLRGISCNRHLQQLLTPAHPTRSVLSHRSLSHLSLLTSDTLPRAFHYTTLFFVDKELFCDPHSWPLLSAVPSAWARADVLNDLQQPPRSLYSVLVVRGEEWRLLVKAVDRLHRTGFKVTGLTMRQQETGEDAVTPTNSTTSKGPEVAVCVSRPNAVWYLNHEMKPFLSSAHNRNKLHCPSAFSDAVSMVKQYFPRGLCSKVETSDYGVKSGLTDEFSGLRHVPPPPPTSSLITEITCLILPPPTSPLPPLTPHPTTYSCLNWQLRRASPSLAFNSLTSHTARSLLWKHSVWTVRVWHLGLV</sequence>